<sequence>MSSKDTEEEETESDSENNYANLADSMIESSKKKKMKNFDFVTVDGDHIHLTEEQIKEQKRIEESLKTDLAKQEVDKEKNELVDLMGIDVVTKAGPITLKVYKEDGTDEVIANFKLIKTRMYYLRHTEEELKIDFDKPLEEQDPLDELNDVANKNRIRVDDFHDYFRSTKKFKPSVRYKDHPAGTVLNEHVIGIILFNSFQRQDFVTIEDFEDLQMK</sequence>
<evidence type="ECO:0000313" key="3">
    <source>
        <dbReference type="Proteomes" id="UP001151760"/>
    </source>
</evidence>
<name>A0ABQ5AIT1_9ASTR</name>
<evidence type="ECO:0000256" key="1">
    <source>
        <dbReference type="SAM" id="MobiDB-lite"/>
    </source>
</evidence>
<keyword evidence="3" id="KW-1185">Reference proteome</keyword>
<gene>
    <name evidence="2" type="ORF">Tco_0823769</name>
</gene>
<feature type="compositionally biased region" description="Acidic residues" evidence="1">
    <location>
        <begin position="1"/>
        <end position="15"/>
    </location>
</feature>
<comment type="caution">
    <text evidence="2">The sequence shown here is derived from an EMBL/GenBank/DDBJ whole genome shotgun (WGS) entry which is preliminary data.</text>
</comment>
<protein>
    <submittedName>
        <fullName evidence="2">Uncharacterized protein</fullName>
    </submittedName>
</protein>
<accession>A0ABQ5AIT1</accession>
<organism evidence="2 3">
    <name type="scientific">Tanacetum coccineum</name>
    <dbReference type="NCBI Taxonomy" id="301880"/>
    <lineage>
        <taxon>Eukaryota</taxon>
        <taxon>Viridiplantae</taxon>
        <taxon>Streptophyta</taxon>
        <taxon>Embryophyta</taxon>
        <taxon>Tracheophyta</taxon>
        <taxon>Spermatophyta</taxon>
        <taxon>Magnoliopsida</taxon>
        <taxon>eudicotyledons</taxon>
        <taxon>Gunneridae</taxon>
        <taxon>Pentapetalae</taxon>
        <taxon>asterids</taxon>
        <taxon>campanulids</taxon>
        <taxon>Asterales</taxon>
        <taxon>Asteraceae</taxon>
        <taxon>Asteroideae</taxon>
        <taxon>Anthemideae</taxon>
        <taxon>Anthemidinae</taxon>
        <taxon>Tanacetum</taxon>
    </lineage>
</organism>
<reference evidence="2" key="2">
    <citation type="submission" date="2022-01" db="EMBL/GenBank/DDBJ databases">
        <authorList>
            <person name="Yamashiro T."/>
            <person name="Shiraishi A."/>
            <person name="Satake H."/>
            <person name="Nakayama K."/>
        </authorList>
    </citation>
    <scope>NUCLEOTIDE SEQUENCE</scope>
</reference>
<feature type="region of interest" description="Disordered" evidence="1">
    <location>
        <begin position="1"/>
        <end position="24"/>
    </location>
</feature>
<reference evidence="2" key="1">
    <citation type="journal article" date="2022" name="Int. J. Mol. Sci.">
        <title>Draft Genome of Tanacetum Coccineum: Genomic Comparison of Closely Related Tanacetum-Family Plants.</title>
        <authorList>
            <person name="Yamashiro T."/>
            <person name="Shiraishi A."/>
            <person name="Nakayama K."/>
            <person name="Satake H."/>
        </authorList>
    </citation>
    <scope>NUCLEOTIDE SEQUENCE</scope>
</reference>
<dbReference type="Proteomes" id="UP001151760">
    <property type="component" value="Unassembled WGS sequence"/>
</dbReference>
<proteinExistence type="predicted"/>
<evidence type="ECO:0000313" key="2">
    <source>
        <dbReference type="EMBL" id="GJT02600.1"/>
    </source>
</evidence>
<dbReference type="EMBL" id="BQNB010012362">
    <property type="protein sequence ID" value="GJT02600.1"/>
    <property type="molecule type" value="Genomic_DNA"/>
</dbReference>